<dbReference type="OrthoDB" id="9771118at2"/>
<gene>
    <name evidence="3" type="primary">tssA</name>
    <name evidence="3" type="ORF">FLL45_00150</name>
</gene>
<comment type="caution">
    <text evidence="3">The sequence shown here is derived from an EMBL/GenBank/DDBJ whole genome shotgun (WGS) entry which is preliminary data.</text>
</comment>
<accession>A0A545TGQ1</accession>
<dbReference type="NCBIfam" id="TIGR03363">
    <property type="entry name" value="VI_chp_8"/>
    <property type="match status" value="1"/>
</dbReference>
<dbReference type="Proteomes" id="UP000317839">
    <property type="component" value="Unassembled WGS sequence"/>
</dbReference>
<dbReference type="EMBL" id="VIKR01000001">
    <property type="protein sequence ID" value="TQV76414.1"/>
    <property type="molecule type" value="Genomic_DNA"/>
</dbReference>
<keyword evidence="4" id="KW-1185">Reference proteome</keyword>
<sequence length="371" mass="41259">MASPAVFDIDALLAPISEEQPTGTDIRENASADSPYYKIKDARNSARAHERSSMFEFSKEANDCWRTVLEVAPKILKKDAKDLEITSWYIEALIRLKGFGGLRDGFNLLQQLIEQYWENIYPLPDEDGIETTVAPLSGLNGQGSEGVLIAPIRRVPITDADDPGPFGFWQYHQALDVQKIVDENERESKVQSNGFGIEDIEKAVAQSSQEFFINQRDDLEEAINTYREVGKKLDELCGAQEAPSVNNIINTLQQCLGAVKHLGQDKFPVELEETTAEEGGESEGDSSASTPVQQPQGVAGPIQSREHAFKQLKVISEYFLKTEPHSPISYTLDKVIKWGDMSLTELISELIPDGSSRQHYSHLTGVKSQDD</sequence>
<evidence type="ECO:0000313" key="4">
    <source>
        <dbReference type="Proteomes" id="UP000317839"/>
    </source>
</evidence>
<feature type="domain" description="ImpA N-terminal" evidence="2">
    <location>
        <begin position="13"/>
        <end position="140"/>
    </location>
</feature>
<dbReference type="PANTHER" id="PTHR37951">
    <property type="entry name" value="CYTOPLASMIC PROTEIN-RELATED"/>
    <property type="match status" value="1"/>
</dbReference>
<evidence type="ECO:0000313" key="3">
    <source>
        <dbReference type="EMBL" id="TQV76414.1"/>
    </source>
</evidence>
<dbReference type="Pfam" id="PF06812">
    <property type="entry name" value="ImpA_N"/>
    <property type="match status" value="1"/>
</dbReference>
<proteinExistence type="predicted"/>
<protein>
    <submittedName>
        <fullName evidence="3">Type VI secretion system protein TssA</fullName>
    </submittedName>
</protein>
<dbReference type="AlphaFoldDB" id="A0A545TGQ1"/>
<dbReference type="InterPro" id="IPR017740">
    <property type="entry name" value="TssA-like"/>
</dbReference>
<dbReference type="RefSeq" id="WP_142887775.1">
    <property type="nucleotide sequence ID" value="NZ_VIKR01000001.1"/>
</dbReference>
<feature type="compositionally biased region" description="Acidic residues" evidence="1">
    <location>
        <begin position="272"/>
        <end position="284"/>
    </location>
</feature>
<reference evidence="3 4" key="1">
    <citation type="submission" date="2019-06" db="EMBL/GenBank/DDBJ databases">
        <title>Draft genome of Aliikangiella marina GYP-15.</title>
        <authorList>
            <person name="Wang G."/>
        </authorList>
    </citation>
    <scope>NUCLEOTIDE SEQUENCE [LARGE SCALE GENOMIC DNA]</scope>
    <source>
        <strain evidence="3 4">GYP-15</strain>
    </source>
</reference>
<dbReference type="PANTHER" id="PTHR37951:SF1">
    <property type="entry name" value="TYPE VI SECRETION SYSTEM COMPONENT TSSA1"/>
    <property type="match status" value="1"/>
</dbReference>
<evidence type="ECO:0000256" key="1">
    <source>
        <dbReference type="SAM" id="MobiDB-lite"/>
    </source>
</evidence>
<feature type="region of interest" description="Disordered" evidence="1">
    <location>
        <begin position="272"/>
        <end position="302"/>
    </location>
</feature>
<evidence type="ECO:0000259" key="2">
    <source>
        <dbReference type="Pfam" id="PF06812"/>
    </source>
</evidence>
<name>A0A545TGQ1_9GAMM</name>
<dbReference type="InterPro" id="IPR010657">
    <property type="entry name" value="ImpA_N"/>
</dbReference>
<organism evidence="3 4">
    <name type="scientific">Aliikangiella marina</name>
    <dbReference type="NCBI Taxonomy" id="1712262"/>
    <lineage>
        <taxon>Bacteria</taxon>
        <taxon>Pseudomonadati</taxon>
        <taxon>Pseudomonadota</taxon>
        <taxon>Gammaproteobacteria</taxon>
        <taxon>Oceanospirillales</taxon>
        <taxon>Pleioneaceae</taxon>
        <taxon>Aliikangiella</taxon>
    </lineage>
</organism>